<accession>L8GFE6</accession>
<dbReference type="InterPro" id="IPR028994">
    <property type="entry name" value="Integrin_alpha_N"/>
</dbReference>
<dbReference type="GO" id="GO:0032006">
    <property type="term" value="P:regulation of TOR signaling"/>
    <property type="evidence" value="ECO:0007669"/>
    <property type="project" value="TreeGrafter"/>
</dbReference>
<dbReference type="OMA" id="LNKWECA"/>
<feature type="region of interest" description="Disordered" evidence="1">
    <location>
        <begin position="194"/>
        <end position="226"/>
    </location>
</feature>
<reference evidence="2 3" key="1">
    <citation type="journal article" date="2013" name="Genome Biol.">
        <title>Genome of Acanthamoeba castellanii highlights extensive lateral gene transfer and early evolution of tyrosine kinase signaling.</title>
        <authorList>
            <person name="Clarke M."/>
            <person name="Lohan A.J."/>
            <person name="Liu B."/>
            <person name="Lagkouvardos I."/>
            <person name="Roy S."/>
            <person name="Zafar N."/>
            <person name="Bertelli C."/>
            <person name="Schilde C."/>
            <person name="Kianianmomeni A."/>
            <person name="Burglin T.R."/>
            <person name="Frech C."/>
            <person name="Turcotte B."/>
            <person name="Kopec K.O."/>
            <person name="Synnott J.M."/>
            <person name="Choo C."/>
            <person name="Paponov I."/>
            <person name="Finkler A."/>
            <person name="Soon Heng Tan C."/>
            <person name="Hutchins A.P."/>
            <person name="Weinmeier T."/>
            <person name="Rattei T."/>
            <person name="Chu J.S."/>
            <person name="Gimenez G."/>
            <person name="Irimia M."/>
            <person name="Rigden D.J."/>
            <person name="Fitzpatrick D.A."/>
            <person name="Lorenzo-Morales J."/>
            <person name="Bateman A."/>
            <person name="Chiu C.H."/>
            <person name="Tang P."/>
            <person name="Hegemann P."/>
            <person name="Fromm H."/>
            <person name="Raoult D."/>
            <person name="Greub G."/>
            <person name="Miranda-Saavedra D."/>
            <person name="Chen N."/>
            <person name="Nash P."/>
            <person name="Ginger M.L."/>
            <person name="Horn M."/>
            <person name="Schaap P."/>
            <person name="Caler L."/>
            <person name="Loftus B."/>
        </authorList>
    </citation>
    <scope>NUCLEOTIDE SEQUENCE [LARGE SCALE GENOMIC DNA]</scope>
    <source>
        <strain evidence="2 3">Neff</strain>
    </source>
</reference>
<dbReference type="InterPro" id="IPR036322">
    <property type="entry name" value="WD40_repeat_dom_sf"/>
</dbReference>
<dbReference type="GeneID" id="14912042"/>
<name>L8GFE6_ACACF</name>
<dbReference type="AlphaFoldDB" id="L8GFE6"/>
<organism evidence="2 3">
    <name type="scientific">Acanthamoeba castellanii (strain ATCC 30010 / Neff)</name>
    <dbReference type="NCBI Taxonomy" id="1257118"/>
    <lineage>
        <taxon>Eukaryota</taxon>
        <taxon>Amoebozoa</taxon>
        <taxon>Discosea</taxon>
        <taxon>Longamoebia</taxon>
        <taxon>Centramoebida</taxon>
        <taxon>Acanthamoebidae</taxon>
        <taxon>Acanthamoeba</taxon>
    </lineage>
</organism>
<dbReference type="SUPFAM" id="SSF69318">
    <property type="entry name" value="Integrin alpha N-terminal domain"/>
    <property type="match status" value="1"/>
</dbReference>
<dbReference type="VEuPathDB" id="AmoebaDB:ACA1_261260"/>
<dbReference type="PANTHER" id="PTHR16317">
    <property type="entry name" value="INTEGRIN ALPHA REPEAT DOMAIN-CONTAINING"/>
    <property type="match status" value="1"/>
</dbReference>
<keyword evidence="3" id="KW-1185">Reference proteome</keyword>
<dbReference type="Pfam" id="PF15907">
    <property type="entry name" value="Itfg2"/>
    <property type="match status" value="2"/>
</dbReference>
<protein>
    <submittedName>
        <fullName evidence="2">FGGAP repeat domain containing protein</fullName>
    </submittedName>
</protein>
<evidence type="ECO:0000313" key="3">
    <source>
        <dbReference type="Proteomes" id="UP000011083"/>
    </source>
</evidence>
<evidence type="ECO:0000313" key="2">
    <source>
        <dbReference type="EMBL" id="ELR11707.1"/>
    </source>
</evidence>
<dbReference type="Proteomes" id="UP000011083">
    <property type="component" value="Unassembled WGS sequence"/>
</dbReference>
<dbReference type="InterPro" id="IPR031793">
    <property type="entry name" value="KICSTOR_ITFG2"/>
</dbReference>
<feature type="compositionally biased region" description="Basic and acidic residues" evidence="1">
    <location>
        <begin position="338"/>
        <end position="357"/>
    </location>
</feature>
<dbReference type="RefSeq" id="XP_004333720.1">
    <property type="nucleotide sequence ID" value="XM_004333672.1"/>
</dbReference>
<proteinExistence type="predicted"/>
<dbReference type="OrthoDB" id="19308at2759"/>
<dbReference type="PANTHER" id="PTHR16317:SF1">
    <property type="entry name" value="KICSTOR COMPLEX PROTEIN ITFG2"/>
    <property type="match status" value="1"/>
</dbReference>
<feature type="region of interest" description="Disordered" evidence="1">
    <location>
        <begin position="316"/>
        <end position="370"/>
    </location>
</feature>
<evidence type="ECO:0000256" key="1">
    <source>
        <dbReference type="SAM" id="MobiDB-lite"/>
    </source>
</evidence>
<feature type="compositionally biased region" description="Basic residues" evidence="1">
    <location>
        <begin position="323"/>
        <end position="335"/>
    </location>
</feature>
<dbReference type="KEGG" id="acan:ACA1_261260"/>
<dbReference type="SUPFAM" id="SSF50978">
    <property type="entry name" value="WD40 repeat-like"/>
    <property type="match status" value="1"/>
</dbReference>
<dbReference type="EMBL" id="KB008148">
    <property type="protein sequence ID" value="ELR11707.1"/>
    <property type="molecule type" value="Genomic_DNA"/>
</dbReference>
<dbReference type="STRING" id="1257118.L8GFE6"/>
<sequence length="606" mass="64893">MEGAGLPFSPVAVVPPTPQAPSAFSGLLSRNISFVNHYEFRWKHRTFHKAIALGDVDNDGNVELVAGSLGGMLLVWKGTNPQPWRTSENLGTIACIAVGDVYNHGKNVLVVTTFEGLCHIFDFGTENTEAEAQCSTEGKEGRPGAMIPSGTCRIPPNINAILITDADNDGYNELLMGGSDRILYSYQLTLPDKTSAPPSPSLGPSTASSSMLPIQSPGRGREPSISREASLPLGSAAMLSSNSYSAPSLLPGYSPTKRPTPIVQTKATWSFPHHICSLCLSNFKRDVGDSVRMVLVGLQGGAYAVIDNEGIPTEVLQPYARPSRSRKDPRSRKSGYSRYDDTSAMDDKRDDQPHGRDSTPTTEASFAPTEIVSPIVRTKGAIAAVATLDGHMQLVELTGAGGGGKGIGWSVLCEVNPSSPASGGGGGAPGIVAKELFPTESAGAMHSVSQTMDCSQCFTACSLDITGSGEEVAVLCSWSGLTHFIDAKGQTISFHSHQPVRAFTAGMYSIEPGKKSPCLIYITIEGAIRIYYGIKLHSMGVSTAVAALAEDLREFDLVKQSFTNSEWDLRQEQVALIHSALYHFPQEDVERYKLYLQQRIAALKQH</sequence>
<gene>
    <name evidence="2" type="ORF">ACA1_261260</name>
</gene>